<comment type="caution">
    <text evidence="10">The sequence shown here is derived from an EMBL/GenBank/DDBJ whole genome shotgun (WGS) entry which is preliminary data.</text>
</comment>
<reference evidence="10 11" key="1">
    <citation type="submission" date="2018-08" db="EMBL/GenBank/DDBJ databases">
        <title>Draft genome sequence of Psychrilyobacter sp. strain SD5 isolated from Black Sea water.</title>
        <authorList>
            <person name="Yadav S."/>
            <person name="Villanueva L."/>
            <person name="Damste J.S.S."/>
        </authorList>
    </citation>
    <scope>NUCLEOTIDE SEQUENCE [LARGE SCALE GENOMIC DNA]</scope>
    <source>
        <strain evidence="10 11">SD5</strain>
    </source>
</reference>
<evidence type="ECO:0000256" key="7">
    <source>
        <dbReference type="ARBA" id="ARBA00023014"/>
    </source>
</evidence>
<dbReference type="Gene3D" id="3.60.9.10">
    <property type="entry name" value="Aldehyde ferredoxin oxidoreductase, N-terminal domain"/>
    <property type="match status" value="1"/>
</dbReference>
<evidence type="ECO:0000313" key="11">
    <source>
        <dbReference type="Proteomes" id="UP000263486"/>
    </source>
</evidence>
<evidence type="ECO:0000256" key="5">
    <source>
        <dbReference type="ARBA" id="ARBA00023002"/>
    </source>
</evidence>
<dbReference type="InterPro" id="IPR036021">
    <property type="entry name" value="Tungsten_al_ferr_oxy-like_C"/>
</dbReference>
<organism evidence="10 11">
    <name type="scientific">Psychrilyobacter piezotolerans</name>
    <dbReference type="NCBI Taxonomy" id="2293438"/>
    <lineage>
        <taxon>Bacteria</taxon>
        <taxon>Fusobacteriati</taxon>
        <taxon>Fusobacteriota</taxon>
        <taxon>Fusobacteriia</taxon>
        <taxon>Fusobacteriales</taxon>
        <taxon>Fusobacteriaceae</taxon>
        <taxon>Psychrilyobacter</taxon>
    </lineage>
</organism>
<name>A0ABX9KL19_9FUSO</name>
<dbReference type="PANTHER" id="PTHR30038:SF0">
    <property type="entry name" value="TUNGSTEN-CONTAINING ALDEHYDE FERREDOXIN OXIDOREDUCTASE"/>
    <property type="match status" value="1"/>
</dbReference>
<feature type="domain" description="Aldehyde ferredoxin oxidoreductase N-terminal" evidence="9">
    <location>
        <begin position="1"/>
        <end position="206"/>
    </location>
</feature>
<keyword evidence="7" id="KW-0411">Iron-sulfur</keyword>
<dbReference type="Pfam" id="PF01314">
    <property type="entry name" value="AFOR_C"/>
    <property type="match status" value="1"/>
</dbReference>
<evidence type="ECO:0000256" key="1">
    <source>
        <dbReference type="ARBA" id="ARBA00001966"/>
    </source>
</evidence>
<keyword evidence="4" id="KW-0479">Metal-binding</keyword>
<dbReference type="Proteomes" id="UP000263486">
    <property type="component" value="Unassembled WGS sequence"/>
</dbReference>
<dbReference type="InterPro" id="IPR001203">
    <property type="entry name" value="OxRdtase_Ald_Fedxn_C"/>
</dbReference>
<dbReference type="InterPro" id="IPR013984">
    <property type="entry name" value="Ald_Fedxn_OxRdtase_dom2"/>
</dbReference>
<keyword evidence="6" id="KW-0408">Iron</keyword>
<comment type="cofactor">
    <cofactor evidence="1">
        <name>[4Fe-4S] cluster</name>
        <dbReference type="ChEBI" id="CHEBI:49883"/>
    </cofactor>
</comment>
<dbReference type="SMART" id="SM00790">
    <property type="entry name" value="AFOR_N"/>
    <property type="match status" value="1"/>
</dbReference>
<evidence type="ECO:0000256" key="2">
    <source>
        <dbReference type="ARBA" id="ARBA00011032"/>
    </source>
</evidence>
<dbReference type="InterPro" id="IPR036503">
    <property type="entry name" value="Ald_Fedxn_OxRdtase_N_sf"/>
</dbReference>
<gene>
    <name evidence="10" type="ORF">DYH56_00960</name>
</gene>
<protein>
    <submittedName>
        <fullName evidence="10">Aldehyde ferredoxin oxidoreductase</fullName>
    </submittedName>
</protein>
<dbReference type="Gene3D" id="1.10.599.10">
    <property type="entry name" value="Aldehyde Ferredoxin Oxidoreductase Protein, subunit A, domain 3"/>
    <property type="match status" value="1"/>
</dbReference>
<sequence>MKICRIDMGTKIVSFEEVKPEYTGLGGRGLTSRIISDEVDAASHPLGKNNKLVIAPGLFAGTLAPSSGRLSVGTKSPLTGGIKESNAGGTAAQSLAKLGYKAIIIENKPENQELNLIKITPEGVTIEDAGYLKMKGNYDVGNILREKCGEKVTVMSVGQAGEMRLTAASIAVTDPEGRPTRHCGRGGTGAVLGSKGIKAIVIDPGKENKVEYHDIDSFRTAARNFSKSVLAHPVSGQGLPAYGTAVLVNILNEAGGLPTDNFRDGRFEFAESISGETMFETIQKRKGQTTHACHPGCIMRCSQVYNDKKGDYLTGGFEYETIWAFGAHCHIKDLDSIAKMDKMCDDFGVDTIDTGVAVGVAMEGGYLEFGDDKGALKLLEEIGKGSPIGRIIGNGAAFTGQAFGTERVPVVKRQALPAYDPRSVKGQGVTYATTPMGADHTAGYAVTSNILGVGGVVDPLKKEGQVELSRNLQIATAVLDSLGFCIFVAFPILDDETAFPEVANMINSKYDTNFDINEILAGGQEVLKLEKAFNQRAGITKVQDRLPEFFKEEAVAPHNVTFDFTDEELDKTLEF</sequence>
<dbReference type="InterPro" id="IPR013985">
    <property type="entry name" value="Ald_Fedxn_OxRdtase_dom3"/>
</dbReference>
<dbReference type="RefSeq" id="WP_114640974.1">
    <property type="nucleotide sequence ID" value="NZ_JAACIO010000001.1"/>
</dbReference>
<evidence type="ECO:0000313" key="10">
    <source>
        <dbReference type="EMBL" id="REI43255.1"/>
    </source>
</evidence>
<dbReference type="SUPFAM" id="SSF48310">
    <property type="entry name" value="Aldehyde ferredoxin oxidoreductase, C-terminal domains"/>
    <property type="match status" value="1"/>
</dbReference>
<keyword evidence="11" id="KW-1185">Reference proteome</keyword>
<evidence type="ECO:0000256" key="6">
    <source>
        <dbReference type="ARBA" id="ARBA00023004"/>
    </source>
</evidence>
<dbReference type="Pfam" id="PF02730">
    <property type="entry name" value="AFOR_N"/>
    <property type="match status" value="1"/>
</dbReference>
<dbReference type="InterPro" id="IPR013983">
    <property type="entry name" value="Ald_Fedxn_OxRdtase_N"/>
</dbReference>
<dbReference type="PANTHER" id="PTHR30038">
    <property type="entry name" value="ALDEHYDE FERREDOXIN OXIDOREDUCTASE"/>
    <property type="match status" value="1"/>
</dbReference>
<evidence type="ECO:0000256" key="3">
    <source>
        <dbReference type="ARBA" id="ARBA00022485"/>
    </source>
</evidence>
<keyword evidence="3" id="KW-0004">4Fe-4S</keyword>
<comment type="cofactor">
    <cofactor evidence="8">
        <name>tungstopterin</name>
        <dbReference type="ChEBI" id="CHEBI:30402"/>
    </cofactor>
</comment>
<accession>A0ABX9KL19</accession>
<dbReference type="SUPFAM" id="SSF56228">
    <property type="entry name" value="Aldehyde ferredoxin oxidoreductase, N-terminal domain"/>
    <property type="match status" value="1"/>
</dbReference>
<evidence type="ECO:0000256" key="8">
    <source>
        <dbReference type="ARBA" id="ARBA00049934"/>
    </source>
</evidence>
<comment type="similarity">
    <text evidence="2">Belongs to the AOR/FOR family.</text>
</comment>
<dbReference type="Gene3D" id="1.10.569.10">
    <property type="entry name" value="Aldehyde Ferredoxin Oxidoreductase Protein, subunit A, domain 2"/>
    <property type="match status" value="1"/>
</dbReference>
<evidence type="ECO:0000259" key="9">
    <source>
        <dbReference type="SMART" id="SM00790"/>
    </source>
</evidence>
<dbReference type="EMBL" id="QUAJ01000001">
    <property type="protein sequence ID" value="REI43255.1"/>
    <property type="molecule type" value="Genomic_DNA"/>
</dbReference>
<keyword evidence="5" id="KW-0560">Oxidoreductase</keyword>
<evidence type="ECO:0000256" key="4">
    <source>
        <dbReference type="ARBA" id="ARBA00022723"/>
    </source>
</evidence>
<proteinExistence type="inferred from homology"/>
<dbReference type="InterPro" id="IPR051919">
    <property type="entry name" value="W-dependent_AOR"/>
</dbReference>